<evidence type="ECO:0000256" key="1">
    <source>
        <dbReference type="SAM" id="Phobius"/>
    </source>
</evidence>
<reference evidence="2" key="1">
    <citation type="journal article" date="2023" name="Insect Mol. Biol.">
        <title>Genome sequencing provides insights into the evolution of gene families encoding plant cell wall-degrading enzymes in longhorned beetles.</title>
        <authorList>
            <person name="Shin N.R."/>
            <person name="Okamura Y."/>
            <person name="Kirsch R."/>
            <person name="Pauchet Y."/>
        </authorList>
    </citation>
    <scope>NUCLEOTIDE SEQUENCE</scope>
    <source>
        <strain evidence="2">MMC_N1</strain>
    </source>
</reference>
<name>A0ABQ9IV76_9CUCU</name>
<keyword evidence="1" id="KW-0812">Transmembrane</keyword>
<comment type="caution">
    <text evidence="2">The sequence shown here is derived from an EMBL/GenBank/DDBJ whole genome shotgun (WGS) entry which is preliminary data.</text>
</comment>
<keyword evidence="1" id="KW-0472">Membrane</keyword>
<feature type="transmembrane region" description="Helical" evidence="1">
    <location>
        <begin position="59"/>
        <end position="77"/>
    </location>
</feature>
<accession>A0ABQ9IV76</accession>
<keyword evidence="1" id="KW-1133">Transmembrane helix</keyword>
<evidence type="ECO:0000313" key="2">
    <source>
        <dbReference type="EMBL" id="KAJ8966027.1"/>
    </source>
</evidence>
<keyword evidence="3" id="KW-1185">Reference proteome</keyword>
<sequence length="78" mass="9200">MNTELLYHVDINEPNAHRCSKVWSTSDDDMWISTARNSLGISLHVTRISLNYSPRRKYLIFYLWLVLLSSHFADINYP</sequence>
<organism evidence="2 3">
    <name type="scientific">Molorchus minor</name>
    <dbReference type="NCBI Taxonomy" id="1323400"/>
    <lineage>
        <taxon>Eukaryota</taxon>
        <taxon>Metazoa</taxon>
        <taxon>Ecdysozoa</taxon>
        <taxon>Arthropoda</taxon>
        <taxon>Hexapoda</taxon>
        <taxon>Insecta</taxon>
        <taxon>Pterygota</taxon>
        <taxon>Neoptera</taxon>
        <taxon>Endopterygota</taxon>
        <taxon>Coleoptera</taxon>
        <taxon>Polyphaga</taxon>
        <taxon>Cucujiformia</taxon>
        <taxon>Chrysomeloidea</taxon>
        <taxon>Cerambycidae</taxon>
        <taxon>Lamiinae</taxon>
        <taxon>Monochamini</taxon>
        <taxon>Molorchus</taxon>
    </lineage>
</organism>
<protein>
    <submittedName>
        <fullName evidence="2">Uncharacterized protein</fullName>
    </submittedName>
</protein>
<dbReference type="EMBL" id="JAPWTJ010002470">
    <property type="protein sequence ID" value="KAJ8966027.1"/>
    <property type="molecule type" value="Genomic_DNA"/>
</dbReference>
<evidence type="ECO:0000313" key="3">
    <source>
        <dbReference type="Proteomes" id="UP001162164"/>
    </source>
</evidence>
<dbReference type="Proteomes" id="UP001162164">
    <property type="component" value="Unassembled WGS sequence"/>
</dbReference>
<gene>
    <name evidence="2" type="ORF">NQ317_009302</name>
</gene>
<proteinExistence type="predicted"/>